<dbReference type="AlphaFoldDB" id="A0A084B6Y2"/>
<feature type="compositionally biased region" description="Basic and acidic residues" evidence="1">
    <location>
        <begin position="232"/>
        <end position="243"/>
    </location>
</feature>
<reference evidence="2 3" key="1">
    <citation type="journal article" date="2014" name="BMC Genomics">
        <title>Comparative genome sequencing reveals chemotype-specific gene clusters in the toxigenic black mold Stachybotrys.</title>
        <authorList>
            <person name="Semeiks J."/>
            <person name="Borek D."/>
            <person name="Otwinowski Z."/>
            <person name="Grishin N.V."/>
        </authorList>
    </citation>
    <scope>NUCLEOTIDE SEQUENCE [LARGE SCALE GENOMIC DNA]</scope>
    <source>
        <strain evidence="3">CBS 109288 / IBT 7711</strain>
    </source>
</reference>
<evidence type="ECO:0000313" key="3">
    <source>
        <dbReference type="Proteomes" id="UP000028045"/>
    </source>
</evidence>
<evidence type="ECO:0000256" key="1">
    <source>
        <dbReference type="SAM" id="MobiDB-lite"/>
    </source>
</evidence>
<feature type="region of interest" description="Disordered" evidence="1">
    <location>
        <begin position="209"/>
        <end position="261"/>
    </location>
</feature>
<proteinExistence type="predicted"/>
<dbReference type="OrthoDB" id="10507646at2759"/>
<dbReference type="HOGENOM" id="CLU_093254_0_0_1"/>
<dbReference type="Proteomes" id="UP000028045">
    <property type="component" value="Unassembled WGS sequence"/>
</dbReference>
<accession>A0A084B6Y2</accession>
<feature type="compositionally biased region" description="Polar residues" evidence="1">
    <location>
        <begin position="1"/>
        <end position="10"/>
    </location>
</feature>
<dbReference type="EMBL" id="KL647853">
    <property type="protein sequence ID" value="KEY73311.1"/>
    <property type="molecule type" value="Genomic_DNA"/>
</dbReference>
<gene>
    <name evidence="2" type="ORF">S7711_10461</name>
</gene>
<organism evidence="2 3">
    <name type="scientific">Stachybotrys chartarum (strain CBS 109288 / IBT 7711)</name>
    <name type="common">Toxic black mold</name>
    <name type="synonym">Stilbospora chartarum</name>
    <dbReference type="NCBI Taxonomy" id="1280523"/>
    <lineage>
        <taxon>Eukaryota</taxon>
        <taxon>Fungi</taxon>
        <taxon>Dikarya</taxon>
        <taxon>Ascomycota</taxon>
        <taxon>Pezizomycotina</taxon>
        <taxon>Sordariomycetes</taxon>
        <taxon>Hypocreomycetidae</taxon>
        <taxon>Hypocreales</taxon>
        <taxon>Stachybotryaceae</taxon>
        <taxon>Stachybotrys</taxon>
    </lineage>
</organism>
<name>A0A084B6Y2_STACB</name>
<evidence type="ECO:0000313" key="2">
    <source>
        <dbReference type="EMBL" id="KEY73311.1"/>
    </source>
</evidence>
<protein>
    <submittedName>
        <fullName evidence="2">Uncharacterized protein</fullName>
    </submittedName>
</protein>
<sequence>MKSITNSQRGQDIDNKQNHEVQSIGSGEVIKQEDKPADKFKIEKGYEQTASSQVTVNEPDGAWTMTRALRASPGCRPSLEDPLLAMVAEMGVVEVIPASKRSALYYWAKHRGEEVMAEKIKAVSGNKQIFRWISYKTYEMSDSWGEDPLKTIADNMSVMAEAMTATSWKQLLSLQTNILREVAEFYKTNMMERRRLIEPGQLIKSCAGLEDTSPADRAANGDIDAMDVDELEKDKVEGTKQVEETNIEPPGPSEADDLLVQ</sequence>
<feature type="region of interest" description="Disordered" evidence="1">
    <location>
        <begin position="1"/>
        <end position="38"/>
    </location>
</feature>
<keyword evidence="3" id="KW-1185">Reference proteome</keyword>